<accession>A0ABY5M6Z5</accession>
<reference evidence="1 2" key="1">
    <citation type="submission" date="2022-08" db="EMBL/GenBank/DDBJ databases">
        <title>novel species in genus Aeromicrobium.</title>
        <authorList>
            <person name="Ye L."/>
        </authorList>
    </citation>
    <scope>NUCLEOTIDE SEQUENCE [LARGE SCALE GENOMIC DNA]</scope>
    <source>
        <strain evidence="2">zg-Y1379</strain>
    </source>
</reference>
<proteinExistence type="predicted"/>
<dbReference type="Gene3D" id="3.30.530.20">
    <property type="match status" value="1"/>
</dbReference>
<organism evidence="1 2">
    <name type="scientific">Aeromicrobium wangtongii</name>
    <dbReference type="NCBI Taxonomy" id="2969247"/>
    <lineage>
        <taxon>Bacteria</taxon>
        <taxon>Bacillati</taxon>
        <taxon>Actinomycetota</taxon>
        <taxon>Actinomycetes</taxon>
        <taxon>Propionibacteriales</taxon>
        <taxon>Nocardioidaceae</taxon>
        <taxon>Aeromicrobium</taxon>
    </lineage>
</organism>
<dbReference type="SUPFAM" id="SSF55961">
    <property type="entry name" value="Bet v1-like"/>
    <property type="match status" value="1"/>
</dbReference>
<dbReference type="InterPro" id="IPR019587">
    <property type="entry name" value="Polyketide_cyclase/dehydratase"/>
</dbReference>
<dbReference type="EMBL" id="CP102173">
    <property type="protein sequence ID" value="UUP12901.1"/>
    <property type="molecule type" value="Genomic_DNA"/>
</dbReference>
<gene>
    <name evidence="1" type="ORF">NQV15_13690</name>
</gene>
<dbReference type="InterPro" id="IPR023393">
    <property type="entry name" value="START-like_dom_sf"/>
</dbReference>
<protein>
    <submittedName>
        <fullName evidence="1">SRPBCC family protein</fullName>
    </submittedName>
</protein>
<dbReference type="RefSeq" id="WP_232401606.1">
    <property type="nucleotide sequence ID" value="NZ_CP102173.1"/>
</dbReference>
<dbReference type="Pfam" id="PF10604">
    <property type="entry name" value="Polyketide_cyc2"/>
    <property type="match status" value="1"/>
</dbReference>
<name>A0ABY5M6Z5_9ACTN</name>
<dbReference type="CDD" id="cd07821">
    <property type="entry name" value="PYR_PYL_RCAR_like"/>
    <property type="match status" value="1"/>
</dbReference>
<dbReference type="Proteomes" id="UP001316184">
    <property type="component" value="Chromosome"/>
</dbReference>
<evidence type="ECO:0000313" key="2">
    <source>
        <dbReference type="Proteomes" id="UP001316184"/>
    </source>
</evidence>
<keyword evidence="2" id="KW-1185">Reference proteome</keyword>
<sequence length="138" mass="14827">MTIVQLSKTTALPADADTVWAFVSDFGGYASWQPHIDAVEMQPNGDRKVDFTRGDSVFDRIASQDDAARTLTYELVPGQPGPMQHLAATFTVREAGEGSEVEYAIEADVPDEMQDMARMGIGADIDGALNGLNSQFGA</sequence>
<evidence type="ECO:0000313" key="1">
    <source>
        <dbReference type="EMBL" id="UUP12901.1"/>
    </source>
</evidence>